<evidence type="ECO:0000313" key="3">
    <source>
        <dbReference type="Proteomes" id="UP000233551"/>
    </source>
</evidence>
<evidence type="ECO:0000256" key="1">
    <source>
        <dbReference type="SAM" id="MobiDB-lite"/>
    </source>
</evidence>
<keyword evidence="3" id="KW-1185">Reference proteome</keyword>
<organism evidence="2 3">
    <name type="scientific">Punica granatum</name>
    <name type="common">Pomegranate</name>
    <dbReference type="NCBI Taxonomy" id="22663"/>
    <lineage>
        <taxon>Eukaryota</taxon>
        <taxon>Viridiplantae</taxon>
        <taxon>Streptophyta</taxon>
        <taxon>Embryophyta</taxon>
        <taxon>Tracheophyta</taxon>
        <taxon>Spermatophyta</taxon>
        <taxon>Magnoliopsida</taxon>
        <taxon>eudicotyledons</taxon>
        <taxon>Gunneridae</taxon>
        <taxon>Pentapetalae</taxon>
        <taxon>rosids</taxon>
        <taxon>malvids</taxon>
        <taxon>Myrtales</taxon>
        <taxon>Lythraceae</taxon>
        <taxon>Punica</taxon>
    </lineage>
</organism>
<sequence length="222" mass="24132">MRAPKQTLLGSVHLPGDAQRTNVRRSRHLPFYDPKVEGRQVTRGAVDVESAHWMRKGRRFASAGMSCRPPSCLITRPGNTRMLPKWLRRGTPTIPGHPVIMGPPGFHRATHKNRAGVNSRQKRLHSEKLCSGGGMTGIALIGSRCKRHCAEERPVGKPCDPDALIPPLMKLLVEVLSGYAEKCGELSLDGGNGFGTKMPWVVGVGLWMSAVYSSIVGANSVP</sequence>
<reference evidence="2 3" key="1">
    <citation type="submission" date="2017-11" db="EMBL/GenBank/DDBJ databases">
        <title>De-novo sequencing of pomegranate (Punica granatum L.) genome.</title>
        <authorList>
            <person name="Akparov Z."/>
            <person name="Amiraslanov A."/>
            <person name="Hajiyeva S."/>
            <person name="Abbasov M."/>
            <person name="Kaur K."/>
            <person name="Hamwieh A."/>
            <person name="Solovyev V."/>
            <person name="Salamov A."/>
            <person name="Braich B."/>
            <person name="Kosarev P."/>
            <person name="Mahmoud A."/>
            <person name="Hajiyev E."/>
            <person name="Babayeva S."/>
            <person name="Izzatullayeva V."/>
            <person name="Mammadov A."/>
            <person name="Mammadov A."/>
            <person name="Sharifova S."/>
            <person name="Ojaghi J."/>
            <person name="Eynullazada K."/>
            <person name="Bayramov B."/>
            <person name="Abdulazimova A."/>
            <person name="Shahmuradov I."/>
        </authorList>
    </citation>
    <scope>NUCLEOTIDE SEQUENCE [LARGE SCALE GENOMIC DNA]</scope>
    <source>
        <strain evidence="3">cv. AG2017</strain>
        <tissue evidence="2">Leaf</tissue>
    </source>
</reference>
<dbReference type="AlphaFoldDB" id="A0A2I0KR84"/>
<feature type="region of interest" description="Disordered" evidence="1">
    <location>
        <begin position="1"/>
        <end position="25"/>
    </location>
</feature>
<dbReference type="Proteomes" id="UP000233551">
    <property type="component" value="Unassembled WGS sequence"/>
</dbReference>
<gene>
    <name evidence="2" type="ORF">CRG98_008798</name>
</gene>
<proteinExistence type="predicted"/>
<protein>
    <submittedName>
        <fullName evidence="2">Uncharacterized protein</fullName>
    </submittedName>
</protein>
<accession>A0A2I0KR84</accession>
<comment type="caution">
    <text evidence="2">The sequence shown here is derived from an EMBL/GenBank/DDBJ whole genome shotgun (WGS) entry which is preliminary data.</text>
</comment>
<name>A0A2I0KR84_PUNGR</name>
<dbReference type="EMBL" id="PGOL01000428">
    <property type="protein sequence ID" value="PKI70803.1"/>
    <property type="molecule type" value="Genomic_DNA"/>
</dbReference>
<evidence type="ECO:0000313" key="2">
    <source>
        <dbReference type="EMBL" id="PKI70803.1"/>
    </source>
</evidence>